<dbReference type="GO" id="GO:0009055">
    <property type="term" value="F:electron transfer activity"/>
    <property type="evidence" value="ECO:0007669"/>
    <property type="project" value="InterPro"/>
</dbReference>
<dbReference type="Proteomes" id="UP000318294">
    <property type="component" value="Unassembled WGS sequence"/>
</dbReference>
<dbReference type="InterPro" id="IPR002324">
    <property type="entry name" value="Cyt_c_ID"/>
</dbReference>
<evidence type="ECO:0000256" key="5">
    <source>
        <dbReference type="ARBA" id="ARBA00023004"/>
    </source>
</evidence>
<evidence type="ECO:0000313" key="9">
    <source>
        <dbReference type="EMBL" id="TSE32595.1"/>
    </source>
</evidence>
<dbReference type="PRINTS" id="PR00606">
    <property type="entry name" value="CYTCHROMECID"/>
</dbReference>
<reference evidence="9 10" key="1">
    <citation type="submission" date="2019-07" db="EMBL/GenBank/DDBJ databases">
        <title>Tepidimonas charontis SPSP-6 draft genome.</title>
        <authorList>
            <person name="Da Costa M.S."/>
            <person name="Froufe H.J.C."/>
            <person name="Egas C."/>
            <person name="Albuquerque L."/>
        </authorList>
    </citation>
    <scope>NUCLEOTIDE SEQUENCE [LARGE SCALE GENOMIC DNA]</scope>
    <source>
        <strain evidence="9 10">SPSP-6</strain>
    </source>
</reference>
<dbReference type="EMBL" id="VJON01000037">
    <property type="protein sequence ID" value="TSE32595.1"/>
    <property type="molecule type" value="Genomic_DNA"/>
</dbReference>
<feature type="binding site" description="covalent" evidence="6">
    <location>
        <position position="84"/>
    </location>
    <ligand>
        <name>heme c</name>
        <dbReference type="ChEBI" id="CHEBI:61717"/>
    </ligand>
</feature>
<keyword evidence="5 6" id="KW-0408">Iron</keyword>
<name>A0A554X9S0_9BURK</name>
<evidence type="ECO:0000313" key="10">
    <source>
        <dbReference type="Proteomes" id="UP000318294"/>
    </source>
</evidence>
<evidence type="ECO:0000256" key="1">
    <source>
        <dbReference type="ARBA" id="ARBA00022448"/>
    </source>
</evidence>
<evidence type="ECO:0000256" key="4">
    <source>
        <dbReference type="ARBA" id="ARBA00022982"/>
    </source>
</evidence>
<dbReference type="GO" id="GO:0020037">
    <property type="term" value="F:heme binding"/>
    <property type="evidence" value="ECO:0007669"/>
    <property type="project" value="InterPro"/>
</dbReference>
<dbReference type="InterPro" id="IPR036909">
    <property type="entry name" value="Cyt_c-like_dom_sf"/>
</dbReference>
<dbReference type="AlphaFoldDB" id="A0A554X9S0"/>
<dbReference type="OrthoDB" id="9814063at2"/>
<evidence type="ECO:0000259" key="8">
    <source>
        <dbReference type="PROSITE" id="PS51007"/>
    </source>
</evidence>
<keyword evidence="4" id="KW-0249">Electron transport</keyword>
<feature type="binding site" description="covalent" evidence="6">
    <location>
        <position position="37"/>
    </location>
    <ligand>
        <name>heme c</name>
        <dbReference type="ChEBI" id="CHEBI:61717"/>
    </ligand>
</feature>
<keyword evidence="10" id="KW-1185">Reference proteome</keyword>
<dbReference type="Gene3D" id="1.10.760.10">
    <property type="entry name" value="Cytochrome c-like domain"/>
    <property type="match status" value="1"/>
</dbReference>
<dbReference type="GO" id="GO:0005506">
    <property type="term" value="F:iron ion binding"/>
    <property type="evidence" value="ECO:0007669"/>
    <property type="project" value="InterPro"/>
</dbReference>
<dbReference type="RefSeq" id="WP_144328934.1">
    <property type="nucleotide sequence ID" value="NZ_VJON01000037.1"/>
</dbReference>
<organism evidence="9 10">
    <name type="scientific">Tepidimonas charontis</name>
    <dbReference type="NCBI Taxonomy" id="2267262"/>
    <lineage>
        <taxon>Bacteria</taxon>
        <taxon>Pseudomonadati</taxon>
        <taxon>Pseudomonadota</taxon>
        <taxon>Betaproteobacteria</taxon>
        <taxon>Burkholderiales</taxon>
        <taxon>Tepidimonas</taxon>
    </lineage>
</organism>
<evidence type="ECO:0000256" key="7">
    <source>
        <dbReference type="SAM" id="SignalP"/>
    </source>
</evidence>
<comment type="caution">
    <text evidence="9">The sequence shown here is derived from an EMBL/GenBank/DDBJ whole genome shotgun (WGS) entry which is preliminary data.</text>
</comment>
<gene>
    <name evidence="9" type="primary">nirM</name>
    <name evidence="9" type="ORF">Tchar_02039</name>
</gene>
<keyword evidence="7" id="KW-0732">Signal</keyword>
<keyword evidence="3 6" id="KW-0479">Metal-binding</keyword>
<feature type="domain" description="Cytochrome c" evidence="8">
    <location>
        <begin position="23"/>
        <end position="106"/>
    </location>
</feature>
<sequence>MIWKKMLALAAGAVAAAGPAYALDAGAAKALAQKNACMSCHAVDKKLVGPAYKDIAAKYKGMKPEELAASIKKGGAGKWGPVPMPAQAALSDGDAKLLAEWVLAGAPDK</sequence>
<dbReference type="SUPFAM" id="SSF46626">
    <property type="entry name" value="Cytochrome c"/>
    <property type="match status" value="1"/>
</dbReference>
<proteinExistence type="predicted"/>
<evidence type="ECO:0000256" key="6">
    <source>
        <dbReference type="PIRSR" id="PIRSR602324-1"/>
    </source>
</evidence>
<keyword evidence="2 6" id="KW-0349">Heme</keyword>
<protein>
    <submittedName>
        <fullName evidence="9">Cytochrome c-551</fullName>
    </submittedName>
</protein>
<dbReference type="Pfam" id="PF00034">
    <property type="entry name" value="Cytochrom_C"/>
    <property type="match status" value="1"/>
</dbReference>
<accession>A0A554X9S0</accession>
<feature type="binding site" description="covalent" evidence="6">
    <location>
        <position position="41"/>
    </location>
    <ligand>
        <name>heme c</name>
        <dbReference type="ChEBI" id="CHEBI:61717"/>
    </ligand>
</feature>
<feature type="signal peptide" evidence="7">
    <location>
        <begin position="1"/>
        <end position="22"/>
    </location>
</feature>
<evidence type="ECO:0000256" key="3">
    <source>
        <dbReference type="ARBA" id="ARBA00022723"/>
    </source>
</evidence>
<dbReference type="PROSITE" id="PS51007">
    <property type="entry name" value="CYTC"/>
    <property type="match status" value="1"/>
</dbReference>
<feature type="chain" id="PRO_5021976958" evidence="7">
    <location>
        <begin position="23"/>
        <end position="109"/>
    </location>
</feature>
<keyword evidence="1" id="KW-0813">Transport</keyword>
<evidence type="ECO:0000256" key="2">
    <source>
        <dbReference type="ARBA" id="ARBA00022617"/>
    </source>
</evidence>
<comment type="PTM">
    <text evidence="6">Binds 1 heme c group covalently per subunit.</text>
</comment>
<dbReference type="InterPro" id="IPR009056">
    <property type="entry name" value="Cyt_c-like_dom"/>
</dbReference>